<gene>
    <name evidence="1" type="ORF">LCGC14_1094290</name>
</gene>
<name>A0A0F9QHL6_9ZZZZ</name>
<dbReference type="AlphaFoldDB" id="A0A0F9QHL6"/>
<accession>A0A0F9QHL6</accession>
<comment type="caution">
    <text evidence="1">The sequence shown here is derived from an EMBL/GenBank/DDBJ whole genome shotgun (WGS) entry which is preliminary data.</text>
</comment>
<protein>
    <submittedName>
        <fullName evidence="1">Uncharacterized protein</fullName>
    </submittedName>
</protein>
<proteinExistence type="predicted"/>
<dbReference type="EMBL" id="LAZR01004880">
    <property type="protein sequence ID" value="KKN04768.1"/>
    <property type="molecule type" value="Genomic_DNA"/>
</dbReference>
<organism evidence="1">
    <name type="scientific">marine sediment metagenome</name>
    <dbReference type="NCBI Taxonomy" id="412755"/>
    <lineage>
        <taxon>unclassified sequences</taxon>
        <taxon>metagenomes</taxon>
        <taxon>ecological metagenomes</taxon>
    </lineage>
</organism>
<sequence>MIFNSLTFNILEIELFKVSLVYLLNYLRLSVLSFVTFNIRESE</sequence>
<reference evidence="1" key="1">
    <citation type="journal article" date="2015" name="Nature">
        <title>Complex archaea that bridge the gap between prokaryotes and eukaryotes.</title>
        <authorList>
            <person name="Spang A."/>
            <person name="Saw J.H."/>
            <person name="Jorgensen S.L."/>
            <person name="Zaremba-Niedzwiedzka K."/>
            <person name="Martijn J."/>
            <person name="Lind A.E."/>
            <person name="van Eijk R."/>
            <person name="Schleper C."/>
            <person name="Guy L."/>
            <person name="Ettema T.J."/>
        </authorList>
    </citation>
    <scope>NUCLEOTIDE SEQUENCE</scope>
</reference>
<evidence type="ECO:0000313" key="1">
    <source>
        <dbReference type="EMBL" id="KKN04768.1"/>
    </source>
</evidence>